<dbReference type="InterPro" id="IPR039426">
    <property type="entry name" value="TonB-dep_rcpt-like"/>
</dbReference>
<dbReference type="RefSeq" id="WP_101250097.1">
    <property type="nucleotide sequence ID" value="NZ_PIUM01000006.1"/>
</dbReference>
<evidence type="ECO:0000256" key="4">
    <source>
        <dbReference type="ARBA" id="ARBA00022692"/>
    </source>
</evidence>
<gene>
    <name evidence="13" type="ORF">CWS72_08230</name>
</gene>
<dbReference type="Pfam" id="PF00593">
    <property type="entry name" value="TonB_dep_Rec_b-barrel"/>
    <property type="match status" value="1"/>
</dbReference>
<dbReference type="GO" id="GO:0015344">
    <property type="term" value="F:siderophore uptake transmembrane transporter activity"/>
    <property type="evidence" value="ECO:0007669"/>
    <property type="project" value="TreeGrafter"/>
</dbReference>
<evidence type="ECO:0000256" key="7">
    <source>
        <dbReference type="ARBA" id="ARBA00023237"/>
    </source>
</evidence>
<evidence type="ECO:0000256" key="3">
    <source>
        <dbReference type="ARBA" id="ARBA00022452"/>
    </source>
</evidence>
<accession>A0A2N3PXN2</accession>
<dbReference type="InterPro" id="IPR036942">
    <property type="entry name" value="Beta-barrel_TonB_sf"/>
</dbReference>
<evidence type="ECO:0000256" key="10">
    <source>
        <dbReference type="SAM" id="SignalP"/>
    </source>
</evidence>
<dbReference type="PANTHER" id="PTHR30069:SF39">
    <property type="entry name" value="BLL6183 PROTEIN"/>
    <property type="match status" value="1"/>
</dbReference>
<dbReference type="PANTHER" id="PTHR30069">
    <property type="entry name" value="TONB-DEPENDENT OUTER MEMBRANE RECEPTOR"/>
    <property type="match status" value="1"/>
</dbReference>
<dbReference type="Gene3D" id="2.170.130.10">
    <property type="entry name" value="TonB-dependent receptor, plug domain"/>
    <property type="match status" value="1"/>
</dbReference>
<dbReference type="PROSITE" id="PS52016">
    <property type="entry name" value="TONB_DEPENDENT_REC_3"/>
    <property type="match status" value="1"/>
</dbReference>
<protein>
    <recommendedName>
        <fullName evidence="15">TonB-dependent receptor</fullName>
    </recommendedName>
</protein>
<evidence type="ECO:0000256" key="6">
    <source>
        <dbReference type="ARBA" id="ARBA00023136"/>
    </source>
</evidence>
<dbReference type="Gene3D" id="2.40.170.20">
    <property type="entry name" value="TonB-dependent receptor, beta-barrel domain"/>
    <property type="match status" value="1"/>
</dbReference>
<comment type="similarity">
    <text evidence="8 9">Belongs to the TonB-dependent receptor family.</text>
</comment>
<evidence type="ECO:0000259" key="11">
    <source>
        <dbReference type="Pfam" id="PF00593"/>
    </source>
</evidence>
<evidence type="ECO:0000256" key="2">
    <source>
        <dbReference type="ARBA" id="ARBA00022448"/>
    </source>
</evidence>
<dbReference type="InterPro" id="IPR012910">
    <property type="entry name" value="Plug_dom"/>
</dbReference>
<feature type="signal peptide" evidence="10">
    <location>
        <begin position="1"/>
        <end position="21"/>
    </location>
</feature>
<name>A0A2N3PXN2_9PROT</name>
<keyword evidence="7 8" id="KW-0998">Cell outer membrane</keyword>
<feature type="domain" description="TonB-dependent receptor-like beta-barrel" evidence="11">
    <location>
        <begin position="266"/>
        <end position="717"/>
    </location>
</feature>
<dbReference type="Proteomes" id="UP000233293">
    <property type="component" value="Unassembled WGS sequence"/>
</dbReference>
<dbReference type="SUPFAM" id="SSF56935">
    <property type="entry name" value="Porins"/>
    <property type="match status" value="1"/>
</dbReference>
<dbReference type="InterPro" id="IPR037066">
    <property type="entry name" value="Plug_dom_sf"/>
</dbReference>
<comment type="caution">
    <text evidence="13">The sequence shown here is derived from an EMBL/GenBank/DDBJ whole genome shotgun (WGS) entry which is preliminary data.</text>
</comment>
<dbReference type="AlphaFoldDB" id="A0A2N3PXN2"/>
<dbReference type="GO" id="GO:0044718">
    <property type="term" value="P:siderophore transmembrane transport"/>
    <property type="evidence" value="ECO:0007669"/>
    <property type="project" value="TreeGrafter"/>
</dbReference>
<evidence type="ECO:0000256" key="1">
    <source>
        <dbReference type="ARBA" id="ARBA00004571"/>
    </source>
</evidence>
<dbReference type="OrthoDB" id="8428213at2"/>
<evidence type="ECO:0000313" key="14">
    <source>
        <dbReference type="Proteomes" id="UP000233293"/>
    </source>
</evidence>
<evidence type="ECO:0000259" key="12">
    <source>
        <dbReference type="Pfam" id="PF07715"/>
    </source>
</evidence>
<keyword evidence="10" id="KW-0732">Signal</keyword>
<evidence type="ECO:0000256" key="8">
    <source>
        <dbReference type="PROSITE-ProRule" id="PRU01360"/>
    </source>
</evidence>
<keyword evidence="4 8" id="KW-0812">Transmembrane</keyword>
<proteinExistence type="inferred from homology"/>
<dbReference type="InterPro" id="IPR000531">
    <property type="entry name" value="Beta-barrel_TonB"/>
</dbReference>
<dbReference type="EMBL" id="PIUM01000006">
    <property type="protein sequence ID" value="PKU25170.1"/>
    <property type="molecule type" value="Genomic_DNA"/>
</dbReference>
<organism evidence="13 14">
    <name type="scientific">Telmatospirillum siberiense</name>
    <dbReference type="NCBI Taxonomy" id="382514"/>
    <lineage>
        <taxon>Bacteria</taxon>
        <taxon>Pseudomonadati</taxon>
        <taxon>Pseudomonadota</taxon>
        <taxon>Alphaproteobacteria</taxon>
        <taxon>Rhodospirillales</taxon>
        <taxon>Rhodospirillaceae</taxon>
        <taxon>Telmatospirillum</taxon>
    </lineage>
</organism>
<evidence type="ECO:0008006" key="15">
    <source>
        <dbReference type="Google" id="ProtNLM"/>
    </source>
</evidence>
<keyword evidence="3 8" id="KW-1134">Transmembrane beta strand</keyword>
<evidence type="ECO:0000256" key="5">
    <source>
        <dbReference type="ARBA" id="ARBA00023077"/>
    </source>
</evidence>
<keyword evidence="2 8" id="KW-0813">Transport</keyword>
<sequence>MWRRLTLGIFPAVIFCPPAFAEDGAPVSLGEVVVVGVAPVMGSGVDRDKLPVNVQVVDPAALRATGPQSAADLLNARLGAVSVADYAGNPMQPSLSFRGFNASPTLGDSEGLAVYQNGMRLNESFGDLVNWDMNPSFAIDKLQVLPGSNPVFGLNALGGAVTLKMKNGFTNPGTDGEIAAGSFGRARTMVETGQQFGGFGFYTGVAMQTDDGWRQSSRSKLIQNYTDLAFRKEALELGVGVTLAASDLSGLGTSPVQLLAENRSAVFTSPDQTQNALAAIDLRGSYELSDSLSLQGGAYYRHLRTATHNGDASGISACADPNDGILCDDNGPITDRAGNTISSALGGNGINNNTVTLTQSMGASAQITHEGRVAAHANHAVFGVSTDQGWTDYNTNAELGELSSSRAVVGSGVYLGGSSYSVSLGAHNAYYGAYVSDTFSLTDHLHLTAAGRFNFAQQDLQDRLGGALSGKHDYQRFNPSLGLAWQVVDGLTTYVNYSEANRVPTAAELSCADPDQPCRVPNAFVSDPDLKQVIARTWEIGARGRLPAGTGRVEWSLAAFTTKSTDDIIFVSSGSLLGSGYFTNAAATLRQGLEAGLDASLGSWRLFADYGLVRATFDSPLTIQSPNNTAADANGNIQVRRGDRLPGIPLHTLKVGAEYALSDQWSVGSDLRFSSDRVIRGDESNSMPKIPAFAVVNASSSYRLRPGLELFFRVQNIFDRKYATAGTLGNPTSLFPSFTDTRFESPGEPRSFWGGVRVAF</sequence>
<evidence type="ECO:0000256" key="9">
    <source>
        <dbReference type="RuleBase" id="RU003357"/>
    </source>
</evidence>
<keyword evidence="5 9" id="KW-0798">TonB box</keyword>
<keyword evidence="6 8" id="KW-0472">Membrane</keyword>
<dbReference type="GO" id="GO:0009279">
    <property type="term" value="C:cell outer membrane"/>
    <property type="evidence" value="ECO:0007669"/>
    <property type="project" value="UniProtKB-SubCell"/>
</dbReference>
<keyword evidence="14" id="KW-1185">Reference proteome</keyword>
<evidence type="ECO:0000313" key="13">
    <source>
        <dbReference type="EMBL" id="PKU25170.1"/>
    </source>
</evidence>
<feature type="chain" id="PRO_5014671944" description="TonB-dependent receptor" evidence="10">
    <location>
        <begin position="22"/>
        <end position="760"/>
    </location>
</feature>
<comment type="subcellular location">
    <subcellularLocation>
        <location evidence="1 8">Cell outer membrane</location>
        <topology evidence="1 8">Multi-pass membrane protein</topology>
    </subcellularLocation>
</comment>
<dbReference type="Pfam" id="PF07715">
    <property type="entry name" value="Plug"/>
    <property type="match status" value="1"/>
</dbReference>
<feature type="domain" description="TonB-dependent receptor plug" evidence="12">
    <location>
        <begin position="48"/>
        <end position="160"/>
    </location>
</feature>
<reference evidence="14" key="1">
    <citation type="submission" date="2017-12" db="EMBL/GenBank/DDBJ databases">
        <title>Draft genome sequence of Telmatospirillum siberiense 26-4b1T, an acidotolerant peatland alphaproteobacterium potentially involved in sulfur cycling.</title>
        <authorList>
            <person name="Hausmann B."/>
            <person name="Pjevac P."/>
            <person name="Schreck K."/>
            <person name="Herbold C.W."/>
            <person name="Daims H."/>
            <person name="Wagner M."/>
            <person name="Pester M."/>
            <person name="Loy A."/>
        </authorList>
    </citation>
    <scope>NUCLEOTIDE SEQUENCE [LARGE SCALE GENOMIC DNA]</scope>
    <source>
        <strain evidence="14">26-4b1</strain>
    </source>
</reference>